<dbReference type="Pfam" id="PF00107">
    <property type="entry name" value="ADH_zinc_N"/>
    <property type="match status" value="1"/>
</dbReference>
<sequence>MRAIVHDRFGPAEVLHLAEVPLPVVRPTDLLVRVGAAGVNRADILQRDGFYAGQHFGESDLLGLELAGDVVATGADVTNFAPGDRVMAIVGGGAYAEYARVDRSMAVRIPDDLSINDAAAIMESFVTAVEAIHHLAGLRKGRSVLIHAAAGGIGSACVQLAAALGLKVLATCSADRAEDVRRIGANIVFDRRSGDWQNGVHAACDQGVDAVIDFVGGAFLGPNLRCLRPGGTLVQVGILSGEAEAAIPLNLLLHNHLRIQGTVMKSRTAEEKRAMVRRFEEVAMPLFRQGRLRPLVHAVLPLTAAAEAHRMMERGGILGKIILITSET</sequence>
<keyword evidence="1" id="KW-0521">NADP</keyword>
<evidence type="ECO:0000313" key="5">
    <source>
        <dbReference type="Proteomes" id="UP001524547"/>
    </source>
</evidence>
<dbReference type="Gene3D" id="3.90.180.10">
    <property type="entry name" value="Medium-chain alcohol dehydrogenases, catalytic domain"/>
    <property type="match status" value="1"/>
</dbReference>
<dbReference type="PANTHER" id="PTHR48106">
    <property type="entry name" value="QUINONE OXIDOREDUCTASE PIG3-RELATED"/>
    <property type="match status" value="1"/>
</dbReference>
<dbReference type="Pfam" id="PF08240">
    <property type="entry name" value="ADH_N"/>
    <property type="match status" value="1"/>
</dbReference>
<dbReference type="InterPro" id="IPR011032">
    <property type="entry name" value="GroES-like_sf"/>
</dbReference>
<dbReference type="NCBIfam" id="TIGR02824">
    <property type="entry name" value="quinone_pig3"/>
    <property type="match status" value="1"/>
</dbReference>
<dbReference type="Proteomes" id="UP001524547">
    <property type="component" value="Unassembled WGS sequence"/>
</dbReference>
<feature type="domain" description="Enoyl reductase (ER)" evidence="3">
    <location>
        <begin position="10"/>
        <end position="323"/>
    </location>
</feature>
<dbReference type="CDD" id="cd05276">
    <property type="entry name" value="p53_inducible_oxidoreductase"/>
    <property type="match status" value="1"/>
</dbReference>
<evidence type="ECO:0000256" key="2">
    <source>
        <dbReference type="ARBA" id="ARBA00023002"/>
    </source>
</evidence>
<dbReference type="InterPro" id="IPR014189">
    <property type="entry name" value="Quinone_OxRdtase_PIG3"/>
</dbReference>
<dbReference type="Gene3D" id="3.40.50.720">
    <property type="entry name" value="NAD(P)-binding Rossmann-like Domain"/>
    <property type="match status" value="1"/>
</dbReference>
<dbReference type="SUPFAM" id="SSF50129">
    <property type="entry name" value="GroES-like"/>
    <property type="match status" value="1"/>
</dbReference>
<protein>
    <submittedName>
        <fullName evidence="4">NAD(P)H-quinone oxidoreductase</fullName>
    </submittedName>
</protein>
<keyword evidence="2" id="KW-0560">Oxidoreductase</keyword>
<name>A0ABT1VUS4_9PROT</name>
<proteinExistence type="predicted"/>
<keyword evidence="5" id="KW-1185">Reference proteome</keyword>
<dbReference type="RefSeq" id="WP_422918821.1">
    <property type="nucleotide sequence ID" value="NZ_JAMZEJ010000002.1"/>
</dbReference>
<dbReference type="InterPro" id="IPR020843">
    <property type="entry name" value="ER"/>
</dbReference>
<dbReference type="InterPro" id="IPR013154">
    <property type="entry name" value="ADH-like_N"/>
</dbReference>
<organism evidence="4 5">
    <name type="scientific">Rhizosaccharibacter radicis</name>
    <dbReference type="NCBI Taxonomy" id="2782605"/>
    <lineage>
        <taxon>Bacteria</taxon>
        <taxon>Pseudomonadati</taxon>
        <taxon>Pseudomonadota</taxon>
        <taxon>Alphaproteobacteria</taxon>
        <taxon>Acetobacterales</taxon>
        <taxon>Acetobacteraceae</taxon>
        <taxon>Rhizosaccharibacter</taxon>
    </lineage>
</organism>
<comment type="caution">
    <text evidence="4">The sequence shown here is derived from an EMBL/GenBank/DDBJ whole genome shotgun (WGS) entry which is preliminary data.</text>
</comment>
<dbReference type="PANTHER" id="PTHR48106:SF18">
    <property type="entry name" value="QUINONE OXIDOREDUCTASE PIG3"/>
    <property type="match status" value="1"/>
</dbReference>
<dbReference type="EMBL" id="JAMZEJ010000002">
    <property type="protein sequence ID" value="MCQ8240091.1"/>
    <property type="molecule type" value="Genomic_DNA"/>
</dbReference>
<evidence type="ECO:0000259" key="3">
    <source>
        <dbReference type="SMART" id="SM00829"/>
    </source>
</evidence>
<gene>
    <name evidence="4" type="ORF">NFI88_04460</name>
</gene>
<evidence type="ECO:0000256" key="1">
    <source>
        <dbReference type="ARBA" id="ARBA00022857"/>
    </source>
</evidence>
<dbReference type="InterPro" id="IPR036291">
    <property type="entry name" value="NAD(P)-bd_dom_sf"/>
</dbReference>
<dbReference type="InterPro" id="IPR013149">
    <property type="entry name" value="ADH-like_C"/>
</dbReference>
<accession>A0ABT1VUS4</accession>
<evidence type="ECO:0000313" key="4">
    <source>
        <dbReference type="EMBL" id="MCQ8240091.1"/>
    </source>
</evidence>
<dbReference type="SMART" id="SM00829">
    <property type="entry name" value="PKS_ER"/>
    <property type="match status" value="1"/>
</dbReference>
<dbReference type="SUPFAM" id="SSF51735">
    <property type="entry name" value="NAD(P)-binding Rossmann-fold domains"/>
    <property type="match status" value="1"/>
</dbReference>
<reference evidence="4 5" key="1">
    <citation type="submission" date="2022-06" db="EMBL/GenBank/DDBJ databases">
        <title>Rhizosaccharibacter gen. nov. sp. nov. KSS12, endophytic bacteria isolated from sugarcane.</title>
        <authorList>
            <person name="Pitiwittayakul N."/>
        </authorList>
    </citation>
    <scope>NUCLEOTIDE SEQUENCE [LARGE SCALE GENOMIC DNA]</scope>
    <source>
        <strain evidence="4 5">KSS12</strain>
    </source>
</reference>